<dbReference type="STRING" id="68895.RR42_m3148"/>
<proteinExistence type="predicted"/>
<reference evidence="1 2" key="1">
    <citation type="journal article" date="2015" name="Genome Announc.">
        <title>Complete Genome Sequence of Cupriavidus basilensis 4G11, Isolated from the Oak Ridge Field Research Center Site.</title>
        <authorList>
            <person name="Ray J."/>
            <person name="Waters R.J."/>
            <person name="Skerker J.M."/>
            <person name="Kuehl J.V."/>
            <person name="Price M.N."/>
            <person name="Huang J."/>
            <person name="Chakraborty R."/>
            <person name="Arkin A.P."/>
            <person name="Deutschbauer A."/>
        </authorList>
    </citation>
    <scope>NUCLEOTIDE SEQUENCE [LARGE SCALE GENOMIC DNA]</scope>
    <source>
        <strain evidence="1">4G11</strain>
    </source>
</reference>
<name>A0A0C4Y547_9BURK</name>
<accession>A0A0C4Y547</accession>
<protein>
    <submittedName>
        <fullName evidence="1">Uncharacterized protein</fullName>
    </submittedName>
</protein>
<sequence length="56" mass="5945">MLKACRMPVSRAPGTFAGCVRQPVIVALGLRCIDVGCNMLQFECSRAVAIAVPLNP</sequence>
<evidence type="ECO:0000313" key="1">
    <source>
        <dbReference type="EMBL" id="AJG20517.1"/>
    </source>
</evidence>
<keyword evidence="2" id="KW-1185">Reference proteome</keyword>
<dbReference type="Proteomes" id="UP000031843">
    <property type="component" value="Chromosome main"/>
</dbReference>
<dbReference type="EMBL" id="CP010536">
    <property type="protein sequence ID" value="AJG20517.1"/>
    <property type="molecule type" value="Genomic_DNA"/>
</dbReference>
<dbReference type="AlphaFoldDB" id="A0A0C4Y547"/>
<evidence type="ECO:0000313" key="2">
    <source>
        <dbReference type="Proteomes" id="UP000031843"/>
    </source>
</evidence>
<organism evidence="1 2">
    <name type="scientific">Cupriavidus basilensis</name>
    <dbReference type="NCBI Taxonomy" id="68895"/>
    <lineage>
        <taxon>Bacteria</taxon>
        <taxon>Pseudomonadati</taxon>
        <taxon>Pseudomonadota</taxon>
        <taxon>Betaproteobacteria</taxon>
        <taxon>Burkholderiales</taxon>
        <taxon>Burkholderiaceae</taxon>
        <taxon>Cupriavidus</taxon>
    </lineage>
</organism>
<gene>
    <name evidence="1" type="ORF">RR42_m3148</name>
</gene>
<dbReference type="KEGG" id="cbw:RR42_m3148"/>